<dbReference type="EMBL" id="FCOF02000112">
    <property type="protein sequence ID" value="SAK97924.1"/>
    <property type="molecule type" value="Genomic_DNA"/>
</dbReference>
<name>A0A158DTM6_9BURK</name>
<keyword evidence="2" id="KW-1185">Reference proteome</keyword>
<organism evidence="1 2">
    <name type="scientific">Caballeronia catudaia</name>
    <dbReference type="NCBI Taxonomy" id="1777136"/>
    <lineage>
        <taxon>Bacteria</taxon>
        <taxon>Pseudomonadati</taxon>
        <taxon>Pseudomonadota</taxon>
        <taxon>Betaproteobacteria</taxon>
        <taxon>Burkholderiales</taxon>
        <taxon>Burkholderiaceae</taxon>
        <taxon>Caballeronia</taxon>
    </lineage>
</organism>
<dbReference type="Gene3D" id="1.10.260.40">
    <property type="entry name" value="lambda repressor-like DNA-binding domains"/>
    <property type="match status" value="1"/>
</dbReference>
<evidence type="ECO:0000313" key="1">
    <source>
        <dbReference type="EMBL" id="SAK97924.1"/>
    </source>
</evidence>
<proteinExistence type="predicted"/>
<gene>
    <name evidence="1" type="ORF">AWB75_07157</name>
</gene>
<protein>
    <submittedName>
        <fullName evidence="1">Uncharacterized protein</fullName>
    </submittedName>
</protein>
<reference evidence="1" key="1">
    <citation type="submission" date="2016-01" db="EMBL/GenBank/DDBJ databases">
        <authorList>
            <person name="Peeters C."/>
        </authorList>
    </citation>
    <scope>NUCLEOTIDE SEQUENCE [LARGE SCALE GENOMIC DNA]</scope>
    <source>
        <strain evidence="1">LMG 29318</strain>
    </source>
</reference>
<dbReference type="AlphaFoldDB" id="A0A158DTM6"/>
<sequence length="161" mass="18352">MSLGRNVVRVRHALRWTARKLAAETVRDDPVRLKKAYRAIAQMETRGRRNPDRLSRTRLLPALADALKIAPSRLMYDDLCMLSDAEIFALRATYGQARAYDESRPIGDQVETADLLQRSVIRMVLKQCRTDEELIALKLYLLAHPHIVRAQRSTETPTGDA</sequence>
<dbReference type="Proteomes" id="UP000054870">
    <property type="component" value="Unassembled WGS sequence"/>
</dbReference>
<dbReference type="RefSeq" id="WP_061128713.1">
    <property type="nucleotide sequence ID" value="NZ_FCOF02000112.1"/>
</dbReference>
<accession>A0A158DTM6</accession>
<evidence type="ECO:0000313" key="2">
    <source>
        <dbReference type="Proteomes" id="UP000054870"/>
    </source>
</evidence>
<dbReference type="GO" id="GO:0003677">
    <property type="term" value="F:DNA binding"/>
    <property type="evidence" value="ECO:0007669"/>
    <property type="project" value="InterPro"/>
</dbReference>
<dbReference type="InterPro" id="IPR010982">
    <property type="entry name" value="Lambda_DNA-bd_dom_sf"/>
</dbReference>
<comment type="caution">
    <text evidence="1">The sequence shown here is derived from an EMBL/GenBank/DDBJ whole genome shotgun (WGS) entry which is preliminary data.</text>
</comment>